<evidence type="ECO:0000256" key="1">
    <source>
        <dbReference type="SAM" id="MobiDB-lite"/>
    </source>
</evidence>
<dbReference type="EMBL" id="CAWUHB010000006">
    <property type="protein sequence ID" value="CAK7212910.1"/>
    <property type="molecule type" value="Genomic_DNA"/>
</dbReference>
<gene>
    <name evidence="2" type="ORF">SCUCBS95973_001620</name>
</gene>
<sequence length="300" mass="32911">MTPATRIMPSRSVSKKTTEEPEEDDIHVLVPDTTFSRTWALFQRLERDAAANNGRFDGLVVGNVSPADFRRIEMARDRRHPKYRLFFLEDIACAIITVPSKPHEIGQNRLSAFVDRAVYRMGEGVDDSWVAVASTKFQPTGGASSGEGDSAAGPRRGNSDDTTEWPTLVLEVGVSQSMACLRTKSRPESAGQTIRPGATTTRAVARRAVLEPACQQQRRAVLEPACQQQMVISWTGPAPILQTPRHDRAAGLFAVTGAPLILGFEELFLRPPVQAHGEHDIIISASNLQDLASRMWEGVL</sequence>
<accession>A0ABP0B061</accession>
<name>A0ABP0B061_9PEZI</name>
<protein>
    <submittedName>
        <fullName evidence="2">Uncharacterized protein</fullName>
    </submittedName>
</protein>
<dbReference type="Proteomes" id="UP001642405">
    <property type="component" value="Unassembled WGS sequence"/>
</dbReference>
<comment type="caution">
    <text evidence="2">The sequence shown here is derived from an EMBL/GenBank/DDBJ whole genome shotgun (WGS) entry which is preliminary data.</text>
</comment>
<feature type="region of interest" description="Disordered" evidence="1">
    <location>
        <begin position="1"/>
        <end position="23"/>
    </location>
</feature>
<proteinExistence type="predicted"/>
<keyword evidence="3" id="KW-1185">Reference proteome</keyword>
<feature type="region of interest" description="Disordered" evidence="1">
    <location>
        <begin position="137"/>
        <end position="163"/>
    </location>
</feature>
<reference evidence="2 3" key="1">
    <citation type="submission" date="2024-01" db="EMBL/GenBank/DDBJ databases">
        <authorList>
            <person name="Allen C."/>
            <person name="Tagirdzhanova G."/>
        </authorList>
    </citation>
    <scope>NUCLEOTIDE SEQUENCE [LARGE SCALE GENOMIC DNA]</scope>
</reference>
<evidence type="ECO:0000313" key="3">
    <source>
        <dbReference type="Proteomes" id="UP001642405"/>
    </source>
</evidence>
<organism evidence="2 3">
    <name type="scientific">Sporothrix curviconia</name>
    <dbReference type="NCBI Taxonomy" id="1260050"/>
    <lineage>
        <taxon>Eukaryota</taxon>
        <taxon>Fungi</taxon>
        <taxon>Dikarya</taxon>
        <taxon>Ascomycota</taxon>
        <taxon>Pezizomycotina</taxon>
        <taxon>Sordariomycetes</taxon>
        <taxon>Sordariomycetidae</taxon>
        <taxon>Ophiostomatales</taxon>
        <taxon>Ophiostomataceae</taxon>
        <taxon>Sporothrix</taxon>
    </lineage>
</organism>
<evidence type="ECO:0000313" key="2">
    <source>
        <dbReference type="EMBL" id="CAK7212910.1"/>
    </source>
</evidence>